<feature type="compositionally biased region" description="Basic residues" evidence="1">
    <location>
        <begin position="165"/>
        <end position="177"/>
    </location>
</feature>
<dbReference type="EMBL" id="BAAAPF010000045">
    <property type="protein sequence ID" value="GAA2119125.1"/>
    <property type="molecule type" value="Genomic_DNA"/>
</dbReference>
<gene>
    <name evidence="2" type="ORF">GCM10009802_21120</name>
</gene>
<keyword evidence="3" id="KW-1185">Reference proteome</keyword>
<comment type="caution">
    <text evidence="2">The sequence shown here is derived from an EMBL/GenBank/DDBJ whole genome shotgun (WGS) entry which is preliminary data.</text>
</comment>
<evidence type="ECO:0000256" key="1">
    <source>
        <dbReference type="SAM" id="MobiDB-lite"/>
    </source>
</evidence>
<dbReference type="RefSeq" id="WP_344289542.1">
    <property type="nucleotide sequence ID" value="NZ_BAAAPF010000045.1"/>
</dbReference>
<protein>
    <submittedName>
        <fullName evidence="2">Uncharacterized protein</fullName>
    </submittedName>
</protein>
<evidence type="ECO:0000313" key="2">
    <source>
        <dbReference type="EMBL" id="GAA2119125.1"/>
    </source>
</evidence>
<name>A0ABP5JK04_9ACTN</name>
<evidence type="ECO:0000313" key="3">
    <source>
        <dbReference type="Proteomes" id="UP001500443"/>
    </source>
</evidence>
<dbReference type="Proteomes" id="UP001500443">
    <property type="component" value="Unassembled WGS sequence"/>
</dbReference>
<reference evidence="3" key="1">
    <citation type="journal article" date="2019" name="Int. J. Syst. Evol. Microbiol.">
        <title>The Global Catalogue of Microorganisms (GCM) 10K type strain sequencing project: providing services to taxonomists for standard genome sequencing and annotation.</title>
        <authorList>
            <consortium name="The Broad Institute Genomics Platform"/>
            <consortium name="The Broad Institute Genome Sequencing Center for Infectious Disease"/>
            <person name="Wu L."/>
            <person name="Ma J."/>
        </authorList>
    </citation>
    <scope>NUCLEOTIDE SEQUENCE [LARGE SCALE GENOMIC DNA]</scope>
    <source>
        <strain evidence="3">JCM 15481</strain>
    </source>
</reference>
<feature type="region of interest" description="Disordered" evidence="1">
    <location>
        <begin position="139"/>
        <end position="177"/>
    </location>
</feature>
<proteinExistence type="predicted"/>
<sequence>MAGVLLVSGVWAALRDEERGSGERLPDAGLVHFASGHGYEPVRTVLRSRADVAAFAERFPAAALGGRAAARLAGRDFGAEALVAFAWSTGCTRADSAGLHSSAEDGLFVLPADTTAYRKCSERWDVLAVFAVPRERAPRDVELQGAAPDPPGLQGSRGPAVNAPLRRRRTRCPRGRP</sequence>
<organism evidence="2 3">
    <name type="scientific">Streptomyces synnematoformans</name>
    <dbReference type="NCBI Taxonomy" id="415721"/>
    <lineage>
        <taxon>Bacteria</taxon>
        <taxon>Bacillati</taxon>
        <taxon>Actinomycetota</taxon>
        <taxon>Actinomycetes</taxon>
        <taxon>Kitasatosporales</taxon>
        <taxon>Streptomycetaceae</taxon>
        <taxon>Streptomyces</taxon>
    </lineage>
</organism>
<accession>A0ABP5JK04</accession>